<feature type="chain" id="PRO_5020231545" evidence="1">
    <location>
        <begin position="23"/>
        <end position="156"/>
    </location>
</feature>
<dbReference type="InterPro" id="IPR011467">
    <property type="entry name" value="DUF1573"/>
</dbReference>
<gene>
    <name evidence="2" type="ORF">ESA94_15075</name>
</gene>
<dbReference type="Pfam" id="PF07610">
    <property type="entry name" value="DUF1573"/>
    <property type="match status" value="1"/>
</dbReference>
<dbReference type="RefSeq" id="WP_129131766.1">
    <property type="nucleotide sequence ID" value="NZ_SDHW01000005.1"/>
</dbReference>
<organism evidence="2 3">
    <name type="scientific">Lacibacter luteus</name>
    <dbReference type="NCBI Taxonomy" id="2508719"/>
    <lineage>
        <taxon>Bacteria</taxon>
        <taxon>Pseudomonadati</taxon>
        <taxon>Bacteroidota</taxon>
        <taxon>Chitinophagia</taxon>
        <taxon>Chitinophagales</taxon>
        <taxon>Chitinophagaceae</taxon>
        <taxon>Lacibacter</taxon>
    </lineage>
</organism>
<feature type="signal peptide" evidence="1">
    <location>
        <begin position="1"/>
        <end position="22"/>
    </location>
</feature>
<dbReference type="InterPro" id="IPR013783">
    <property type="entry name" value="Ig-like_fold"/>
</dbReference>
<dbReference type="Proteomes" id="UP000290204">
    <property type="component" value="Unassembled WGS sequence"/>
</dbReference>
<sequence length="156" mass="16802">MKKHIAIFCAAALFAVAGFSQNHDNHNHATGTTTPAPATEAIKFPETTHDFGKIPQGKPVTYVFTFENIGKDSLKLDNVQASCGCTTPEWNKTAVAPGTKSTIKVGYNAAAEGQFEKTITVYYNGGQTKVLVIKGIVWKTPDQSAPTNQALNVFKQ</sequence>
<evidence type="ECO:0000313" key="3">
    <source>
        <dbReference type="Proteomes" id="UP000290204"/>
    </source>
</evidence>
<proteinExistence type="predicted"/>
<dbReference type="Gene3D" id="2.60.40.10">
    <property type="entry name" value="Immunoglobulins"/>
    <property type="match status" value="1"/>
</dbReference>
<evidence type="ECO:0000313" key="2">
    <source>
        <dbReference type="EMBL" id="RXK58710.1"/>
    </source>
</evidence>
<name>A0A4Q1CG10_9BACT</name>
<reference evidence="2 3" key="1">
    <citation type="submission" date="2019-01" db="EMBL/GenBank/DDBJ databases">
        <title>Lacibacter sp. strain TTM-7.</title>
        <authorList>
            <person name="Chen W.-M."/>
        </authorList>
    </citation>
    <scope>NUCLEOTIDE SEQUENCE [LARGE SCALE GENOMIC DNA]</scope>
    <source>
        <strain evidence="2 3">TTM-7</strain>
    </source>
</reference>
<accession>A0A4Q1CG10</accession>
<dbReference type="EMBL" id="SDHW01000005">
    <property type="protein sequence ID" value="RXK58710.1"/>
    <property type="molecule type" value="Genomic_DNA"/>
</dbReference>
<protein>
    <submittedName>
        <fullName evidence="2">DUF1573 domain-containing protein</fullName>
    </submittedName>
</protein>
<dbReference type="AlphaFoldDB" id="A0A4Q1CG10"/>
<keyword evidence="3" id="KW-1185">Reference proteome</keyword>
<evidence type="ECO:0000256" key="1">
    <source>
        <dbReference type="SAM" id="SignalP"/>
    </source>
</evidence>
<comment type="caution">
    <text evidence="2">The sequence shown here is derived from an EMBL/GenBank/DDBJ whole genome shotgun (WGS) entry which is preliminary data.</text>
</comment>
<dbReference type="OrthoDB" id="826619at2"/>
<keyword evidence="1" id="KW-0732">Signal</keyword>
<dbReference type="PANTHER" id="PTHR37833">
    <property type="entry name" value="LIPOPROTEIN-RELATED"/>
    <property type="match status" value="1"/>
</dbReference>
<dbReference type="PANTHER" id="PTHR37833:SF1">
    <property type="entry name" value="SIGNAL PEPTIDE PROTEIN"/>
    <property type="match status" value="1"/>
</dbReference>